<reference evidence="5" key="1">
    <citation type="journal article" date="2015" name="Nature">
        <title>Complex archaea that bridge the gap between prokaryotes and eukaryotes.</title>
        <authorList>
            <person name="Spang A."/>
            <person name="Saw J.H."/>
            <person name="Jorgensen S.L."/>
            <person name="Zaremba-Niedzwiedzka K."/>
            <person name="Martijn J."/>
            <person name="Lind A.E."/>
            <person name="van Eijk R."/>
            <person name="Schleper C."/>
            <person name="Guy L."/>
            <person name="Ettema T.J."/>
        </authorList>
    </citation>
    <scope>NUCLEOTIDE SEQUENCE</scope>
</reference>
<dbReference type="NCBIfam" id="TIGR02274">
    <property type="entry name" value="dCTP_deam"/>
    <property type="match status" value="1"/>
</dbReference>
<keyword evidence="1" id="KW-0547">Nucleotide-binding</keyword>
<feature type="region of interest" description="Disordered" evidence="4">
    <location>
        <begin position="164"/>
        <end position="194"/>
    </location>
</feature>
<feature type="compositionally biased region" description="Basic and acidic residues" evidence="4">
    <location>
        <begin position="185"/>
        <end position="194"/>
    </location>
</feature>
<dbReference type="PANTHER" id="PTHR42680">
    <property type="entry name" value="DCTP DEAMINASE"/>
    <property type="match status" value="1"/>
</dbReference>
<dbReference type="GO" id="GO:0008829">
    <property type="term" value="F:dCTP deaminase activity"/>
    <property type="evidence" value="ECO:0007669"/>
    <property type="project" value="InterPro"/>
</dbReference>
<dbReference type="PANTHER" id="PTHR42680:SF3">
    <property type="entry name" value="DCTP DEAMINASE"/>
    <property type="match status" value="1"/>
</dbReference>
<evidence type="ECO:0000256" key="1">
    <source>
        <dbReference type="ARBA" id="ARBA00022741"/>
    </source>
</evidence>
<evidence type="ECO:0008006" key="6">
    <source>
        <dbReference type="Google" id="ProtNLM"/>
    </source>
</evidence>
<dbReference type="HAMAP" id="MF_00146">
    <property type="entry name" value="dCTP_deaminase"/>
    <property type="match status" value="1"/>
</dbReference>
<evidence type="ECO:0000256" key="2">
    <source>
        <dbReference type="ARBA" id="ARBA00022801"/>
    </source>
</evidence>
<accession>A0A0F9DXF4</accession>
<dbReference type="GO" id="GO:0000166">
    <property type="term" value="F:nucleotide binding"/>
    <property type="evidence" value="ECO:0007669"/>
    <property type="project" value="UniProtKB-KW"/>
</dbReference>
<dbReference type="Pfam" id="PF22769">
    <property type="entry name" value="DCD"/>
    <property type="match status" value="1"/>
</dbReference>
<dbReference type="FunFam" id="2.70.40.10:FF:000005">
    <property type="entry name" value="dCTP deaminase, dUMP-forming"/>
    <property type="match status" value="1"/>
</dbReference>
<keyword evidence="3" id="KW-0546">Nucleotide metabolism</keyword>
<organism evidence="5">
    <name type="scientific">marine sediment metagenome</name>
    <dbReference type="NCBI Taxonomy" id="412755"/>
    <lineage>
        <taxon>unclassified sequences</taxon>
        <taxon>metagenomes</taxon>
        <taxon>ecological metagenomes</taxon>
    </lineage>
</organism>
<dbReference type="InterPro" id="IPR036157">
    <property type="entry name" value="dUTPase-like_sf"/>
</dbReference>
<protein>
    <recommendedName>
        <fullName evidence="6">dUTPase-like domain-containing protein</fullName>
    </recommendedName>
</protein>
<dbReference type="CDD" id="cd07557">
    <property type="entry name" value="trimeric_dUTPase"/>
    <property type="match status" value="1"/>
</dbReference>
<evidence type="ECO:0000256" key="3">
    <source>
        <dbReference type="ARBA" id="ARBA00023080"/>
    </source>
</evidence>
<proteinExistence type="inferred from homology"/>
<keyword evidence="2" id="KW-0378">Hydrolase</keyword>
<dbReference type="EMBL" id="LAZR01039627">
    <property type="protein sequence ID" value="KKL16528.1"/>
    <property type="molecule type" value="Genomic_DNA"/>
</dbReference>
<evidence type="ECO:0000256" key="4">
    <source>
        <dbReference type="SAM" id="MobiDB-lite"/>
    </source>
</evidence>
<name>A0A0F9DXF4_9ZZZZ</name>
<dbReference type="GO" id="GO:0006229">
    <property type="term" value="P:dUTP biosynthetic process"/>
    <property type="evidence" value="ECO:0007669"/>
    <property type="project" value="InterPro"/>
</dbReference>
<dbReference type="AlphaFoldDB" id="A0A0F9DXF4"/>
<dbReference type="InterPro" id="IPR011962">
    <property type="entry name" value="dCTP_deaminase"/>
</dbReference>
<comment type="caution">
    <text evidence="5">The sequence shown here is derived from an EMBL/GenBank/DDBJ whole genome shotgun (WGS) entry which is preliminary data.</text>
</comment>
<sequence length="194" mass="21644">MTVLSDRTIKEELAAGRLVIEPLDEANIQPASIDLQLDRVFRIFRVTRRPFVDVRQPMDDLTELVTIEDDEPFIIQPGTFVLGSTLEFVTLPDDIVARVDGRSSLGRLGLLVHATAGYIDPGWTGKLTLELSNQSQMPIALYYGMKISQISFLRMSTPVDRPYGSEGLASKYQGQTGPTPSRIFQDFREGERPG</sequence>
<dbReference type="GO" id="GO:0015949">
    <property type="term" value="P:nucleobase-containing small molecule interconversion"/>
    <property type="evidence" value="ECO:0007669"/>
    <property type="project" value="TreeGrafter"/>
</dbReference>
<gene>
    <name evidence="5" type="ORF">LCGC14_2494670</name>
</gene>
<dbReference type="InterPro" id="IPR033704">
    <property type="entry name" value="dUTPase_trimeric"/>
</dbReference>
<evidence type="ECO:0000313" key="5">
    <source>
        <dbReference type="EMBL" id="KKL16528.1"/>
    </source>
</evidence>
<dbReference type="Gene3D" id="2.70.40.10">
    <property type="match status" value="1"/>
</dbReference>
<dbReference type="SUPFAM" id="SSF51283">
    <property type="entry name" value="dUTPase-like"/>
    <property type="match status" value="1"/>
</dbReference>